<accession>A0A917YYU2</accession>
<evidence type="ECO:0000313" key="4">
    <source>
        <dbReference type="EMBL" id="GGO68289.1"/>
    </source>
</evidence>
<protein>
    <recommendedName>
        <fullName evidence="6">Ankyrin repeat domain-containing protein</fullName>
    </recommendedName>
</protein>
<sequence length="221" mass="23422">MNEAIEAIRSGDMPTFRRLLAEDPSLARARPDGQRTLLHTATDWPGHLPHATATIAALVAAGADVDAPFAGDHAETPLHWAASNDDVAAVDALLDAGADVDAPGAIIGGGTPLADAVAFGQWAAARRLVERGARVEPRHAAALGLADQVTVTDQEELDLCFWYACHGGRREIAERLLTQGATLDWVPPWERLTPLDAAQRHGFTDLSAWLRAQGAHSATAL</sequence>
<keyword evidence="2 3" id="KW-0040">ANK repeat</keyword>
<evidence type="ECO:0000256" key="3">
    <source>
        <dbReference type="PROSITE-ProRule" id="PRU00023"/>
    </source>
</evidence>
<dbReference type="PROSITE" id="PS50088">
    <property type="entry name" value="ANK_REPEAT"/>
    <property type="match status" value="1"/>
</dbReference>
<evidence type="ECO:0008006" key="6">
    <source>
        <dbReference type="Google" id="ProtNLM"/>
    </source>
</evidence>
<dbReference type="Gene3D" id="1.25.40.20">
    <property type="entry name" value="Ankyrin repeat-containing domain"/>
    <property type="match status" value="1"/>
</dbReference>
<reference evidence="4" key="2">
    <citation type="submission" date="2020-09" db="EMBL/GenBank/DDBJ databases">
        <authorList>
            <person name="Sun Q."/>
            <person name="Zhou Y."/>
        </authorList>
    </citation>
    <scope>NUCLEOTIDE SEQUENCE</scope>
    <source>
        <strain evidence="4">CGMCC 4.7368</strain>
    </source>
</reference>
<dbReference type="Proteomes" id="UP000646523">
    <property type="component" value="Unassembled WGS sequence"/>
</dbReference>
<dbReference type="PANTHER" id="PTHR24126">
    <property type="entry name" value="ANKYRIN REPEAT, PH AND SEC7 DOMAIN CONTAINING PROTEIN SECG-RELATED"/>
    <property type="match status" value="1"/>
</dbReference>
<organism evidence="4 5">
    <name type="scientific">Nonomuraea cavernae</name>
    <dbReference type="NCBI Taxonomy" id="2045107"/>
    <lineage>
        <taxon>Bacteria</taxon>
        <taxon>Bacillati</taxon>
        <taxon>Actinomycetota</taxon>
        <taxon>Actinomycetes</taxon>
        <taxon>Streptosporangiales</taxon>
        <taxon>Streptosporangiaceae</taxon>
        <taxon>Nonomuraea</taxon>
    </lineage>
</organism>
<dbReference type="AlphaFoldDB" id="A0A917YYU2"/>
<feature type="repeat" description="ANK" evidence="3">
    <location>
        <begin position="73"/>
        <end position="105"/>
    </location>
</feature>
<evidence type="ECO:0000256" key="2">
    <source>
        <dbReference type="ARBA" id="ARBA00023043"/>
    </source>
</evidence>
<comment type="caution">
    <text evidence="4">The sequence shown here is derived from an EMBL/GenBank/DDBJ whole genome shotgun (WGS) entry which is preliminary data.</text>
</comment>
<reference evidence="4" key="1">
    <citation type="journal article" date="2014" name="Int. J. Syst. Evol. Microbiol.">
        <title>Complete genome sequence of Corynebacterium casei LMG S-19264T (=DSM 44701T), isolated from a smear-ripened cheese.</title>
        <authorList>
            <consortium name="US DOE Joint Genome Institute (JGI-PGF)"/>
            <person name="Walter F."/>
            <person name="Albersmeier A."/>
            <person name="Kalinowski J."/>
            <person name="Ruckert C."/>
        </authorList>
    </citation>
    <scope>NUCLEOTIDE SEQUENCE</scope>
    <source>
        <strain evidence="4">CGMCC 4.7368</strain>
    </source>
</reference>
<dbReference type="PANTHER" id="PTHR24126:SF14">
    <property type="entry name" value="ANK_REP_REGION DOMAIN-CONTAINING PROTEIN"/>
    <property type="match status" value="1"/>
</dbReference>
<dbReference type="SUPFAM" id="SSF48403">
    <property type="entry name" value="Ankyrin repeat"/>
    <property type="match status" value="1"/>
</dbReference>
<dbReference type="PROSITE" id="PS50297">
    <property type="entry name" value="ANK_REP_REGION"/>
    <property type="match status" value="1"/>
</dbReference>
<proteinExistence type="predicted"/>
<dbReference type="Pfam" id="PF12796">
    <property type="entry name" value="Ank_2"/>
    <property type="match status" value="1"/>
</dbReference>
<name>A0A917YYU2_9ACTN</name>
<dbReference type="RefSeq" id="WP_189124377.1">
    <property type="nucleotide sequence ID" value="NZ_BMNH01000006.1"/>
</dbReference>
<keyword evidence="5" id="KW-1185">Reference proteome</keyword>
<evidence type="ECO:0000256" key="1">
    <source>
        <dbReference type="ARBA" id="ARBA00022737"/>
    </source>
</evidence>
<dbReference type="InterPro" id="IPR002110">
    <property type="entry name" value="Ankyrin_rpt"/>
</dbReference>
<dbReference type="SMART" id="SM00248">
    <property type="entry name" value="ANK"/>
    <property type="match status" value="4"/>
</dbReference>
<evidence type="ECO:0000313" key="5">
    <source>
        <dbReference type="Proteomes" id="UP000646523"/>
    </source>
</evidence>
<dbReference type="EMBL" id="BMNH01000006">
    <property type="protein sequence ID" value="GGO68289.1"/>
    <property type="molecule type" value="Genomic_DNA"/>
</dbReference>
<keyword evidence="1" id="KW-0677">Repeat</keyword>
<dbReference type="InterPro" id="IPR036770">
    <property type="entry name" value="Ankyrin_rpt-contain_sf"/>
</dbReference>
<gene>
    <name evidence="4" type="ORF">GCM10012289_26710</name>
</gene>